<accession>A0A645CGS7</accession>
<feature type="domain" description="HD" evidence="1">
    <location>
        <begin position="32"/>
        <end position="146"/>
    </location>
</feature>
<gene>
    <name evidence="2" type="ORF">SDC9_123126</name>
</gene>
<reference evidence="2" key="1">
    <citation type="submission" date="2019-08" db="EMBL/GenBank/DDBJ databases">
        <authorList>
            <person name="Kucharzyk K."/>
            <person name="Murdoch R.W."/>
            <person name="Higgins S."/>
            <person name="Loffler F."/>
        </authorList>
    </citation>
    <scope>NUCLEOTIDE SEQUENCE</scope>
</reference>
<dbReference type="InterPro" id="IPR006674">
    <property type="entry name" value="HD_domain"/>
</dbReference>
<proteinExistence type="predicted"/>
<comment type="caution">
    <text evidence="2">The sequence shown here is derived from an EMBL/GenBank/DDBJ whole genome shotgun (WGS) entry which is preliminary data.</text>
</comment>
<dbReference type="Pfam" id="PF01966">
    <property type="entry name" value="HD"/>
    <property type="match status" value="1"/>
</dbReference>
<dbReference type="InterPro" id="IPR003607">
    <property type="entry name" value="HD/PDEase_dom"/>
</dbReference>
<dbReference type="SUPFAM" id="SSF109604">
    <property type="entry name" value="HD-domain/PDEase-like"/>
    <property type="match status" value="1"/>
</dbReference>
<sequence>MLSPLERDFTGYAKRFFTGCEEVDRNLRLKLAHTFRVRNEAAALALAERFSPEAEALTLRAALLHDLSRFEQFCRCRSFNDAESFDHGDRSAELAQERGMLDDLSPDEREDVLAAIRVHNKPAMPELLGPRARQLAGAVRDADKLDILPILIAHLKNPENESIVFGLKKEPELTPAVRDALLRGESPKHRDMRTVCDFIAGKLTWTDDLNYGWSRREFRKRGYLDAVMAFLPDTPLFRQLRENAARALDRN</sequence>
<evidence type="ECO:0000259" key="1">
    <source>
        <dbReference type="Pfam" id="PF01966"/>
    </source>
</evidence>
<name>A0A645CGS7_9ZZZZ</name>
<dbReference type="Gene3D" id="1.10.3210.10">
    <property type="entry name" value="Hypothetical protein af1432"/>
    <property type="match status" value="1"/>
</dbReference>
<evidence type="ECO:0000313" key="2">
    <source>
        <dbReference type="EMBL" id="MPM76131.1"/>
    </source>
</evidence>
<dbReference type="EMBL" id="VSSQ01027089">
    <property type="protein sequence ID" value="MPM76131.1"/>
    <property type="molecule type" value="Genomic_DNA"/>
</dbReference>
<dbReference type="AlphaFoldDB" id="A0A645CGS7"/>
<dbReference type="CDD" id="cd00077">
    <property type="entry name" value="HDc"/>
    <property type="match status" value="1"/>
</dbReference>
<organism evidence="2">
    <name type="scientific">bioreactor metagenome</name>
    <dbReference type="NCBI Taxonomy" id="1076179"/>
    <lineage>
        <taxon>unclassified sequences</taxon>
        <taxon>metagenomes</taxon>
        <taxon>ecological metagenomes</taxon>
    </lineage>
</organism>
<protein>
    <recommendedName>
        <fullName evidence="1">HD domain-containing protein</fullName>
    </recommendedName>
</protein>